<dbReference type="PANTHER" id="PTHR43685:SF2">
    <property type="entry name" value="GLYCOSYLTRANSFERASE 2-LIKE DOMAIN-CONTAINING PROTEIN"/>
    <property type="match status" value="1"/>
</dbReference>
<evidence type="ECO:0000259" key="1">
    <source>
        <dbReference type="Pfam" id="PF00535"/>
    </source>
</evidence>
<dbReference type="RefSeq" id="WP_290359179.1">
    <property type="nucleotide sequence ID" value="NZ_JAUHHC010000003.1"/>
</dbReference>
<name>A0ABT8DRP6_9BURK</name>
<proteinExistence type="predicted"/>
<organism evidence="2 3">
    <name type="scientific">Roseateles violae</name>
    <dbReference type="NCBI Taxonomy" id="3058042"/>
    <lineage>
        <taxon>Bacteria</taxon>
        <taxon>Pseudomonadati</taxon>
        <taxon>Pseudomonadota</taxon>
        <taxon>Betaproteobacteria</taxon>
        <taxon>Burkholderiales</taxon>
        <taxon>Sphaerotilaceae</taxon>
        <taxon>Roseateles</taxon>
    </lineage>
</organism>
<evidence type="ECO:0000313" key="2">
    <source>
        <dbReference type="EMBL" id="MDN3920857.1"/>
    </source>
</evidence>
<gene>
    <name evidence="2" type="ORF">QWJ38_11260</name>
</gene>
<dbReference type="EC" id="2.4.-.-" evidence="2"/>
<evidence type="ECO:0000313" key="3">
    <source>
        <dbReference type="Proteomes" id="UP001228044"/>
    </source>
</evidence>
<protein>
    <submittedName>
        <fullName evidence="2">Glycosyltransferase family 2 protein</fullName>
        <ecNumber evidence="2">2.4.-.-</ecNumber>
    </submittedName>
</protein>
<comment type="caution">
    <text evidence="2">The sequence shown here is derived from an EMBL/GenBank/DDBJ whole genome shotgun (WGS) entry which is preliminary data.</text>
</comment>
<accession>A0ABT8DRP6</accession>
<dbReference type="Gene3D" id="3.90.550.10">
    <property type="entry name" value="Spore Coat Polysaccharide Biosynthesis Protein SpsA, Chain A"/>
    <property type="match status" value="1"/>
</dbReference>
<dbReference type="Pfam" id="PF00535">
    <property type="entry name" value="Glycos_transf_2"/>
    <property type="match status" value="1"/>
</dbReference>
<dbReference type="GO" id="GO:0016757">
    <property type="term" value="F:glycosyltransferase activity"/>
    <property type="evidence" value="ECO:0007669"/>
    <property type="project" value="UniProtKB-KW"/>
</dbReference>
<feature type="domain" description="Glycosyltransferase 2-like" evidence="1">
    <location>
        <begin position="5"/>
        <end position="113"/>
    </location>
</feature>
<dbReference type="EMBL" id="JAUHHC010000003">
    <property type="protein sequence ID" value="MDN3920857.1"/>
    <property type="molecule type" value="Genomic_DNA"/>
</dbReference>
<sequence length="245" mass="27126">MMKITVVTVCLNAEKHIRRCCESVRLQRWPDLEHLVVDGGSTDGTLALVKAASIPDVRIYSGPDAGIYDAMNKAIGLSTGDAILFLNADDWFAHEDALGALARKLQTEERLGLVYGDAIVIDGDRAVIKGQAHLDEGSIGCEMVCHQTILASRSAFEQVGGFDTQYRLCADLDWLMRAIDAGVGYGHVPNAVCFYSAGGESDKAQSRRKAEKQAILVRRRNPARRWGQRLRAALRRRLKTRFSFY</sequence>
<keyword evidence="3" id="KW-1185">Reference proteome</keyword>
<dbReference type="InterPro" id="IPR029044">
    <property type="entry name" value="Nucleotide-diphossugar_trans"/>
</dbReference>
<dbReference type="InterPro" id="IPR050834">
    <property type="entry name" value="Glycosyltransf_2"/>
</dbReference>
<dbReference type="Proteomes" id="UP001228044">
    <property type="component" value="Unassembled WGS sequence"/>
</dbReference>
<dbReference type="CDD" id="cd06433">
    <property type="entry name" value="GT_2_WfgS_like"/>
    <property type="match status" value="1"/>
</dbReference>
<reference evidence="2 3" key="1">
    <citation type="submission" date="2023-06" db="EMBL/GenBank/DDBJ databases">
        <title>Pelomonas sp. PFR6 16S ribosomal RNA gene Genome sequencing and assembly.</title>
        <authorList>
            <person name="Woo H."/>
        </authorList>
    </citation>
    <scope>NUCLEOTIDE SEQUENCE [LARGE SCALE GENOMIC DNA]</scope>
    <source>
        <strain evidence="2 3">PFR6</strain>
    </source>
</reference>
<dbReference type="InterPro" id="IPR001173">
    <property type="entry name" value="Glyco_trans_2-like"/>
</dbReference>
<keyword evidence="2" id="KW-0808">Transferase</keyword>
<dbReference type="SUPFAM" id="SSF53448">
    <property type="entry name" value="Nucleotide-diphospho-sugar transferases"/>
    <property type="match status" value="1"/>
</dbReference>
<dbReference type="PANTHER" id="PTHR43685">
    <property type="entry name" value="GLYCOSYLTRANSFERASE"/>
    <property type="match status" value="1"/>
</dbReference>
<keyword evidence="2" id="KW-0328">Glycosyltransferase</keyword>